<name>A0A1Y2I309_9FUNG</name>
<keyword evidence="7" id="KW-1185">Reference proteome</keyword>
<feature type="transmembrane region" description="Helical" evidence="5">
    <location>
        <begin position="6"/>
        <end position="26"/>
    </location>
</feature>
<evidence type="ECO:0000256" key="2">
    <source>
        <dbReference type="ARBA" id="ARBA00022692"/>
    </source>
</evidence>
<evidence type="ECO:0008006" key="8">
    <source>
        <dbReference type="Google" id="ProtNLM"/>
    </source>
</evidence>
<feature type="transmembrane region" description="Helical" evidence="5">
    <location>
        <begin position="104"/>
        <end position="123"/>
    </location>
</feature>
<feature type="transmembrane region" description="Helical" evidence="5">
    <location>
        <begin position="47"/>
        <end position="72"/>
    </location>
</feature>
<dbReference type="Proteomes" id="UP000193411">
    <property type="component" value="Unassembled WGS sequence"/>
</dbReference>
<dbReference type="AlphaFoldDB" id="A0A1Y2I309"/>
<dbReference type="SUPFAM" id="SSF161084">
    <property type="entry name" value="MAPEG domain-like"/>
    <property type="match status" value="1"/>
</dbReference>
<dbReference type="InterPro" id="IPR001129">
    <property type="entry name" value="Membr-assoc_MAPEG"/>
</dbReference>
<dbReference type="Pfam" id="PF01124">
    <property type="entry name" value="MAPEG"/>
    <property type="match status" value="1"/>
</dbReference>
<proteinExistence type="predicted"/>
<reference evidence="6 7" key="1">
    <citation type="submission" date="2016-07" db="EMBL/GenBank/DDBJ databases">
        <title>Pervasive Adenine N6-methylation of Active Genes in Fungi.</title>
        <authorList>
            <consortium name="DOE Joint Genome Institute"/>
            <person name="Mondo S.J."/>
            <person name="Dannebaum R.O."/>
            <person name="Kuo R.C."/>
            <person name="Labutti K."/>
            <person name="Haridas S."/>
            <person name="Kuo A."/>
            <person name="Salamov A."/>
            <person name="Ahrendt S.R."/>
            <person name="Lipzen A."/>
            <person name="Sullivan W."/>
            <person name="Andreopoulos W.B."/>
            <person name="Clum A."/>
            <person name="Lindquist E."/>
            <person name="Daum C."/>
            <person name="Ramamoorthy G.K."/>
            <person name="Gryganskyi A."/>
            <person name="Culley D."/>
            <person name="Magnuson J.K."/>
            <person name="James T.Y."/>
            <person name="O'Malley M.A."/>
            <person name="Stajich J.E."/>
            <person name="Spatafora J.W."/>
            <person name="Visel A."/>
            <person name="Grigoriev I.V."/>
        </authorList>
    </citation>
    <scope>NUCLEOTIDE SEQUENCE [LARGE SCALE GENOMIC DNA]</scope>
    <source>
        <strain evidence="6 7">PL171</strain>
    </source>
</reference>
<evidence type="ECO:0000313" key="7">
    <source>
        <dbReference type="Proteomes" id="UP000193411"/>
    </source>
</evidence>
<dbReference type="GO" id="GO:0016020">
    <property type="term" value="C:membrane"/>
    <property type="evidence" value="ECO:0007669"/>
    <property type="project" value="UniProtKB-SubCell"/>
</dbReference>
<accession>A0A1Y2I309</accession>
<keyword evidence="2 5" id="KW-0812">Transmembrane</keyword>
<dbReference type="PANTHER" id="PTHR35371">
    <property type="entry name" value="INNER MEMBRANE PROTEIN"/>
    <property type="match status" value="1"/>
</dbReference>
<evidence type="ECO:0000313" key="6">
    <source>
        <dbReference type="EMBL" id="ORZ41258.1"/>
    </source>
</evidence>
<dbReference type="Gene3D" id="1.20.120.550">
    <property type="entry name" value="Membrane associated eicosanoid/glutathione metabolism-like domain"/>
    <property type="match status" value="1"/>
</dbReference>
<protein>
    <recommendedName>
        <fullName evidence="8">MAPEG family-domain-containing protein</fullName>
    </recommendedName>
</protein>
<organism evidence="6 7">
    <name type="scientific">Catenaria anguillulae PL171</name>
    <dbReference type="NCBI Taxonomy" id="765915"/>
    <lineage>
        <taxon>Eukaryota</taxon>
        <taxon>Fungi</taxon>
        <taxon>Fungi incertae sedis</taxon>
        <taxon>Blastocladiomycota</taxon>
        <taxon>Blastocladiomycetes</taxon>
        <taxon>Blastocladiales</taxon>
        <taxon>Catenariaceae</taxon>
        <taxon>Catenaria</taxon>
    </lineage>
</organism>
<evidence type="ECO:0000256" key="1">
    <source>
        <dbReference type="ARBA" id="ARBA00004370"/>
    </source>
</evidence>
<evidence type="ECO:0000256" key="4">
    <source>
        <dbReference type="ARBA" id="ARBA00023136"/>
    </source>
</evidence>
<gene>
    <name evidence="6" type="ORF">BCR44DRAFT_38152</name>
</gene>
<feature type="transmembrane region" description="Helical" evidence="5">
    <location>
        <begin position="135"/>
        <end position="153"/>
    </location>
</feature>
<dbReference type="EMBL" id="MCFL01000001">
    <property type="protein sequence ID" value="ORZ41258.1"/>
    <property type="molecule type" value="Genomic_DNA"/>
</dbReference>
<feature type="transmembrane region" description="Helical" evidence="5">
    <location>
        <begin position="159"/>
        <end position="184"/>
    </location>
</feature>
<dbReference type="PANTHER" id="PTHR35371:SF1">
    <property type="entry name" value="BLR7753 PROTEIN"/>
    <property type="match status" value="1"/>
</dbReference>
<keyword evidence="4 5" id="KW-0472">Membrane</keyword>
<keyword evidence="3 5" id="KW-1133">Transmembrane helix</keyword>
<comment type="caution">
    <text evidence="6">The sequence shown here is derived from an EMBL/GenBank/DDBJ whole genome shotgun (WGS) entry which is preliminary data.</text>
</comment>
<comment type="subcellular location">
    <subcellularLocation>
        <location evidence="1">Membrane</location>
    </subcellularLocation>
</comment>
<evidence type="ECO:0000256" key="3">
    <source>
        <dbReference type="ARBA" id="ARBA00022989"/>
    </source>
</evidence>
<sequence>MVDLLTAVLVYSPLFLLSWSLAAMLIKARIMHAITDSIVAHSAIDRPAVPFAALAAAIVLAHIVSPYAAYILQMLQNGYMNPENPRASRNTLASNSMASRAAAAHYNLLEGLPAFVAAVIVAHARKVDLQLRTSLAILHVFARIFHYTFYLTNRPYLRFVAYQVGLAAIAYLFGYSLATSVVSFDLTVSKLALEYSPVGKMIMAQMRQVQYVLWQSWDAYRYA</sequence>
<evidence type="ECO:0000256" key="5">
    <source>
        <dbReference type="SAM" id="Phobius"/>
    </source>
</evidence>
<dbReference type="InterPro" id="IPR023352">
    <property type="entry name" value="MAPEG-like_dom_sf"/>
</dbReference>
<dbReference type="OrthoDB" id="5527645at2759"/>